<keyword evidence="10" id="KW-0067">ATP-binding</keyword>
<evidence type="ECO:0000256" key="8">
    <source>
        <dbReference type="ARBA" id="ARBA00022741"/>
    </source>
</evidence>
<dbReference type="Gene3D" id="6.10.340.10">
    <property type="match status" value="1"/>
</dbReference>
<keyword evidence="18" id="KW-1185">Reference proteome</keyword>
<sequence>MKIKTKLIISFCIIIFVPSILAIATISAYCNFQSHVIEQTYGIKNADAYSIINSVPLLNRYTALDFEKIKKTIRLSPSKMEDASYLTEINEDLKQKYSYLIVRIGEKISFNGGSENEKILSELPGYGENSSRHGVDKYIDRDDEILVKQVDFKLDSGEKCTAYIVTSFDATGQEIRQFIVWGIICVVIILLLTAVMMIVWIYRSMITPIQKLRVAAENIKEGNLDFALDTQGDDEIGELCTTFEQMRQRLKDNAEEKLSNEKENRALISNIAHDLKTPITAVKGYSEGIMDGVANTPEKLDKYIRTIYNKANEMDTLINELTLYSKIDTNRIPYDFAKLNVAAYFKDCVEEIGLDLEAKGIALSYFNYATPDTQIIADPEQLRRVINNIIGNSVKYMNKTEKFINIRIKDVGDFIQVEIEDNGRGIAQKDLPYIFDRFYRTDASRNSATGGSGIGLSIVKKIIEDHGGKIWATSKEDSGTTMYFVIRKYQEVTANEQNTDR</sequence>
<dbReference type="InterPro" id="IPR003660">
    <property type="entry name" value="HAMP_dom"/>
</dbReference>
<dbReference type="Pfam" id="PF00512">
    <property type="entry name" value="HisKA"/>
    <property type="match status" value="1"/>
</dbReference>
<evidence type="ECO:0000256" key="11">
    <source>
        <dbReference type="ARBA" id="ARBA00022989"/>
    </source>
</evidence>
<keyword evidence="8" id="KW-0547">Nucleotide-binding</keyword>
<evidence type="ECO:0000256" key="4">
    <source>
        <dbReference type="ARBA" id="ARBA00022475"/>
    </source>
</evidence>
<dbReference type="GO" id="GO:0000155">
    <property type="term" value="F:phosphorelay sensor kinase activity"/>
    <property type="evidence" value="ECO:0007669"/>
    <property type="project" value="InterPro"/>
</dbReference>
<dbReference type="Pfam" id="PF00672">
    <property type="entry name" value="HAMP"/>
    <property type="match status" value="1"/>
</dbReference>
<reference evidence="18" key="1">
    <citation type="submission" date="2015-05" db="EMBL/GenBank/DDBJ databases">
        <authorList>
            <consortium name="Pathogen Informatics"/>
        </authorList>
    </citation>
    <scope>NUCLEOTIDE SEQUENCE [LARGE SCALE GENOMIC DNA]</scope>
    <source>
        <strain evidence="18">M72</strain>
    </source>
</reference>
<dbReference type="Gene3D" id="1.10.287.130">
    <property type="match status" value="1"/>
</dbReference>
<keyword evidence="11 14" id="KW-1133">Transmembrane helix</keyword>
<dbReference type="GO" id="GO:0005524">
    <property type="term" value="F:ATP binding"/>
    <property type="evidence" value="ECO:0007669"/>
    <property type="project" value="UniProtKB-KW"/>
</dbReference>
<dbReference type="PROSITE" id="PS50109">
    <property type="entry name" value="HIS_KIN"/>
    <property type="match status" value="1"/>
</dbReference>
<evidence type="ECO:0000256" key="10">
    <source>
        <dbReference type="ARBA" id="ARBA00022840"/>
    </source>
</evidence>
<evidence type="ECO:0000256" key="5">
    <source>
        <dbReference type="ARBA" id="ARBA00022553"/>
    </source>
</evidence>
<dbReference type="CDD" id="cd00075">
    <property type="entry name" value="HATPase"/>
    <property type="match status" value="1"/>
</dbReference>
<keyword evidence="4" id="KW-1003">Cell membrane</keyword>
<dbReference type="AlphaFoldDB" id="A0A0M6X0J1"/>
<dbReference type="FunFam" id="3.30.565.10:FF:000006">
    <property type="entry name" value="Sensor histidine kinase WalK"/>
    <property type="match status" value="1"/>
</dbReference>
<dbReference type="Proteomes" id="UP000049979">
    <property type="component" value="Unassembled WGS sequence"/>
</dbReference>
<evidence type="ECO:0000256" key="2">
    <source>
        <dbReference type="ARBA" id="ARBA00004651"/>
    </source>
</evidence>
<dbReference type="SUPFAM" id="SSF158472">
    <property type="entry name" value="HAMP domain-like"/>
    <property type="match status" value="1"/>
</dbReference>
<protein>
    <recommendedName>
        <fullName evidence="3">histidine kinase</fullName>
        <ecNumber evidence="3">2.7.13.3</ecNumber>
    </recommendedName>
</protein>
<dbReference type="SUPFAM" id="SSF47384">
    <property type="entry name" value="Homodimeric domain of signal transducing histidine kinase"/>
    <property type="match status" value="1"/>
</dbReference>
<name>A0A0M6X0J1_9FIRM</name>
<keyword evidence="13 14" id="KW-0472">Membrane</keyword>
<evidence type="ECO:0000256" key="1">
    <source>
        <dbReference type="ARBA" id="ARBA00000085"/>
    </source>
</evidence>
<organism evidence="17 18">
    <name type="scientific">Roseburia faecis</name>
    <dbReference type="NCBI Taxonomy" id="301302"/>
    <lineage>
        <taxon>Bacteria</taxon>
        <taxon>Bacillati</taxon>
        <taxon>Bacillota</taxon>
        <taxon>Clostridia</taxon>
        <taxon>Lachnospirales</taxon>
        <taxon>Lachnospiraceae</taxon>
        <taxon>Roseburia</taxon>
    </lineage>
</organism>
<dbReference type="SMART" id="SM00387">
    <property type="entry name" value="HATPase_c"/>
    <property type="match status" value="1"/>
</dbReference>
<evidence type="ECO:0000259" key="16">
    <source>
        <dbReference type="PROSITE" id="PS50885"/>
    </source>
</evidence>
<proteinExistence type="predicted"/>
<dbReference type="CDD" id="cd00082">
    <property type="entry name" value="HisKA"/>
    <property type="match status" value="1"/>
</dbReference>
<dbReference type="InterPro" id="IPR004358">
    <property type="entry name" value="Sig_transdc_His_kin-like_C"/>
</dbReference>
<dbReference type="InterPro" id="IPR005467">
    <property type="entry name" value="His_kinase_dom"/>
</dbReference>
<evidence type="ECO:0000256" key="13">
    <source>
        <dbReference type="ARBA" id="ARBA00023136"/>
    </source>
</evidence>
<evidence type="ECO:0000256" key="6">
    <source>
        <dbReference type="ARBA" id="ARBA00022679"/>
    </source>
</evidence>
<dbReference type="PANTHER" id="PTHR45528">
    <property type="entry name" value="SENSOR HISTIDINE KINASE CPXA"/>
    <property type="match status" value="1"/>
</dbReference>
<evidence type="ECO:0000313" key="17">
    <source>
        <dbReference type="EMBL" id="CRL42929.1"/>
    </source>
</evidence>
<dbReference type="PROSITE" id="PS50885">
    <property type="entry name" value="HAMP"/>
    <property type="match status" value="1"/>
</dbReference>
<evidence type="ECO:0000256" key="14">
    <source>
        <dbReference type="SAM" id="Phobius"/>
    </source>
</evidence>
<feature type="domain" description="Histidine kinase" evidence="15">
    <location>
        <begin position="270"/>
        <end position="490"/>
    </location>
</feature>
<keyword evidence="9" id="KW-0418">Kinase</keyword>
<dbReference type="SMART" id="SM00304">
    <property type="entry name" value="HAMP"/>
    <property type="match status" value="1"/>
</dbReference>
<keyword evidence="5" id="KW-0597">Phosphoprotein</keyword>
<dbReference type="EC" id="2.7.13.3" evidence="3"/>
<dbReference type="InterPro" id="IPR003661">
    <property type="entry name" value="HisK_dim/P_dom"/>
</dbReference>
<dbReference type="InterPro" id="IPR003594">
    <property type="entry name" value="HATPase_dom"/>
</dbReference>
<dbReference type="PRINTS" id="PR00344">
    <property type="entry name" value="BCTRLSENSOR"/>
</dbReference>
<dbReference type="PANTHER" id="PTHR45528:SF1">
    <property type="entry name" value="SENSOR HISTIDINE KINASE CPXA"/>
    <property type="match status" value="1"/>
</dbReference>
<accession>A0A0M6X0J1</accession>
<feature type="domain" description="HAMP" evidence="16">
    <location>
        <begin position="203"/>
        <end position="255"/>
    </location>
</feature>
<dbReference type="STRING" id="301302.ERS852420_03135"/>
<comment type="catalytic activity">
    <reaction evidence="1">
        <text>ATP + protein L-histidine = ADP + protein N-phospho-L-histidine.</text>
        <dbReference type="EC" id="2.7.13.3"/>
    </reaction>
</comment>
<evidence type="ECO:0000256" key="12">
    <source>
        <dbReference type="ARBA" id="ARBA00023012"/>
    </source>
</evidence>
<evidence type="ECO:0000313" key="18">
    <source>
        <dbReference type="Proteomes" id="UP000049979"/>
    </source>
</evidence>
<keyword evidence="12" id="KW-0902">Two-component regulatory system</keyword>
<keyword evidence="6" id="KW-0808">Transferase</keyword>
<dbReference type="CDD" id="cd06225">
    <property type="entry name" value="HAMP"/>
    <property type="match status" value="1"/>
</dbReference>
<gene>
    <name evidence="17" type="ORF">M72_17511</name>
</gene>
<evidence type="ECO:0000256" key="3">
    <source>
        <dbReference type="ARBA" id="ARBA00012438"/>
    </source>
</evidence>
<dbReference type="InterPro" id="IPR050398">
    <property type="entry name" value="HssS/ArlS-like"/>
</dbReference>
<dbReference type="OrthoDB" id="335833at2"/>
<evidence type="ECO:0000259" key="15">
    <source>
        <dbReference type="PROSITE" id="PS50109"/>
    </source>
</evidence>
<dbReference type="GO" id="GO:0005886">
    <property type="term" value="C:plasma membrane"/>
    <property type="evidence" value="ECO:0007669"/>
    <property type="project" value="UniProtKB-SubCell"/>
</dbReference>
<dbReference type="EMBL" id="CVRR01000082">
    <property type="protein sequence ID" value="CRL42929.1"/>
    <property type="molecule type" value="Genomic_DNA"/>
</dbReference>
<dbReference type="InterPro" id="IPR036097">
    <property type="entry name" value="HisK_dim/P_sf"/>
</dbReference>
<evidence type="ECO:0000256" key="9">
    <source>
        <dbReference type="ARBA" id="ARBA00022777"/>
    </source>
</evidence>
<dbReference type="RefSeq" id="WP_055068838.1">
    <property type="nucleotide sequence ID" value="NZ_CP173697.1"/>
</dbReference>
<dbReference type="Gene3D" id="3.30.565.10">
    <property type="entry name" value="Histidine kinase-like ATPase, C-terminal domain"/>
    <property type="match status" value="1"/>
</dbReference>
<dbReference type="InterPro" id="IPR036890">
    <property type="entry name" value="HATPase_C_sf"/>
</dbReference>
<dbReference type="SUPFAM" id="SSF55874">
    <property type="entry name" value="ATPase domain of HSP90 chaperone/DNA topoisomerase II/histidine kinase"/>
    <property type="match status" value="1"/>
</dbReference>
<keyword evidence="7 14" id="KW-0812">Transmembrane</keyword>
<dbReference type="Pfam" id="PF02518">
    <property type="entry name" value="HATPase_c"/>
    <property type="match status" value="1"/>
</dbReference>
<evidence type="ECO:0000256" key="7">
    <source>
        <dbReference type="ARBA" id="ARBA00022692"/>
    </source>
</evidence>
<dbReference type="SMART" id="SM00388">
    <property type="entry name" value="HisKA"/>
    <property type="match status" value="1"/>
</dbReference>
<feature type="transmembrane region" description="Helical" evidence="14">
    <location>
        <begin position="178"/>
        <end position="202"/>
    </location>
</feature>
<comment type="subcellular location">
    <subcellularLocation>
        <location evidence="2">Cell membrane</location>
        <topology evidence="2">Multi-pass membrane protein</topology>
    </subcellularLocation>
</comment>